<evidence type="ECO:0000313" key="1">
    <source>
        <dbReference type="EMBL" id="SEJ60148.1"/>
    </source>
</evidence>
<dbReference type="Proteomes" id="UP000199662">
    <property type="component" value="Unassembled WGS sequence"/>
</dbReference>
<proteinExistence type="predicted"/>
<gene>
    <name evidence="1" type="ORF">SAMN05660742_111116</name>
</gene>
<reference evidence="2" key="1">
    <citation type="submission" date="2016-10" db="EMBL/GenBank/DDBJ databases">
        <authorList>
            <person name="Varghese N."/>
            <person name="Submissions S."/>
        </authorList>
    </citation>
    <scope>NUCLEOTIDE SEQUENCE [LARGE SCALE GENOMIC DNA]</scope>
    <source>
        <strain evidence="2">DSM 2179</strain>
    </source>
</reference>
<protein>
    <submittedName>
        <fullName evidence="1">Uncharacterized protein</fullName>
    </submittedName>
</protein>
<sequence length="114" mass="13126">MKEKGKWGDLIDSKEEYRRIKALFEGADEKQLSLIDGAIWEAARLRVELNRLNEIIKQTGLLKINIANPVQQKELPISKLIVRVRANYLNYIAKLSNILGKNIDDDDDGLEDYE</sequence>
<dbReference type="STRING" id="84035.SAMN05660742_111116"/>
<evidence type="ECO:0000313" key="2">
    <source>
        <dbReference type="Proteomes" id="UP000199662"/>
    </source>
</evidence>
<dbReference type="RefSeq" id="WP_218144898.1">
    <property type="nucleotide sequence ID" value="NZ_FNZK01000011.1"/>
</dbReference>
<dbReference type="EMBL" id="FNZK01000011">
    <property type="protein sequence ID" value="SEJ60148.1"/>
    <property type="molecule type" value="Genomic_DNA"/>
</dbReference>
<accession>A0A1H7A3V6</accession>
<name>A0A1H7A3V6_9FIRM</name>
<keyword evidence="2" id="KW-1185">Reference proteome</keyword>
<organism evidence="1 2">
    <name type="scientific">Propionispira arboris</name>
    <dbReference type="NCBI Taxonomy" id="84035"/>
    <lineage>
        <taxon>Bacteria</taxon>
        <taxon>Bacillati</taxon>
        <taxon>Bacillota</taxon>
        <taxon>Negativicutes</taxon>
        <taxon>Selenomonadales</taxon>
        <taxon>Selenomonadaceae</taxon>
        <taxon>Propionispira</taxon>
    </lineage>
</organism>
<dbReference type="AlphaFoldDB" id="A0A1H7A3V6"/>